<comment type="caution">
    <text evidence="12">Lacks conserved residue(s) required for the propagation of feature annotation.</text>
</comment>
<evidence type="ECO:0000313" key="16">
    <source>
        <dbReference type="Proteomes" id="UP000504639"/>
    </source>
</evidence>
<keyword evidence="3" id="KW-1003">Cell membrane</keyword>
<dbReference type="GO" id="GO:0005737">
    <property type="term" value="C:cytoplasm"/>
    <property type="evidence" value="ECO:0007669"/>
    <property type="project" value="UniProtKB-ARBA"/>
</dbReference>
<dbReference type="PROSITE" id="PS00420">
    <property type="entry name" value="SRCR_1"/>
    <property type="match status" value="2"/>
</dbReference>
<dbReference type="FunFam" id="3.10.250.10:FF:000012">
    <property type="entry name" value="CD163 molecule like 1"/>
    <property type="match status" value="1"/>
</dbReference>
<dbReference type="Pfam" id="PF00530">
    <property type="entry name" value="SRCR"/>
    <property type="match status" value="7"/>
</dbReference>
<dbReference type="InterPro" id="IPR001190">
    <property type="entry name" value="SRCR"/>
</dbReference>
<feature type="region of interest" description="Disordered" evidence="13">
    <location>
        <begin position="936"/>
        <end position="1024"/>
    </location>
</feature>
<evidence type="ECO:0000256" key="1">
    <source>
        <dbReference type="ARBA" id="ARBA00004251"/>
    </source>
</evidence>
<feature type="transmembrane region" description="Helical" evidence="14">
    <location>
        <begin position="878"/>
        <end position="899"/>
    </location>
</feature>
<feature type="disulfide bond" evidence="12">
    <location>
        <begin position="814"/>
        <end position="824"/>
    </location>
</feature>
<keyword evidence="4" id="KW-0964">Secreted</keyword>
<evidence type="ECO:0000256" key="8">
    <source>
        <dbReference type="ARBA" id="ARBA00022989"/>
    </source>
</evidence>
<keyword evidence="7" id="KW-0677">Repeat</keyword>
<comment type="subcellular location">
    <subcellularLocation>
        <location evidence="1">Cell membrane</location>
        <topology evidence="1">Single-pass type I membrane protein</topology>
    </subcellularLocation>
    <subcellularLocation>
        <location evidence="2">Secreted</location>
    </subcellularLocation>
</comment>
<evidence type="ECO:0000256" key="14">
    <source>
        <dbReference type="SAM" id="Phobius"/>
    </source>
</evidence>
<evidence type="ECO:0000313" key="17">
    <source>
        <dbReference type="RefSeq" id="XP_032043811.1"/>
    </source>
</evidence>
<dbReference type="PROSITE" id="PS50287">
    <property type="entry name" value="SRCR_2"/>
    <property type="match status" value="7"/>
</dbReference>
<dbReference type="FunFam" id="3.10.250.10:FF:000002">
    <property type="entry name" value="Scavenger receptor cysteine-rich type 1 protein M130"/>
    <property type="match status" value="2"/>
</dbReference>
<sequence>MVPDGIHPRVLRELVETLNKNHRISVDWQLANVTPIFKRGWKEDLGNYRPVSLTLVPDEGISFTLNKLAEDTKVGRSVDVPEGRKALQRDLERWAEANWMRFNKAKCRILHMMVVIGSGELRLVDGGGRCAGRVEVKHEGEWGSVCSYDFDWDHRGAGVVCRQLGCGTVARASPYAPFGQGKGRIWLHPFLCRGSEATLQDCPHYGWGKHFCDHDRDVGVTCTEALELRLVAGRGPCEGRVEVKLRGRWGTVADNAWDMEDAEVVCQQMGCGSAAGAYHSSHFGRADGPLSFALVDCNGNEKALWNCNILGWGPYESPHNYDTAVVCQGFSRLAGGDGACSGRLEVRQGRAWATVCHGHVDLKAAQVVCRELGCGTAVAVPAAGHFGAATGPLWDGAFECNGSEPLLASCARRPTHGQACAGPAAIVCSPYTGFRLADGGSGCAGRVEVEAQGTWGALCASAWDLRDAHVLCRHLGCGPAASLPPGGHFGTGTATGPLRRDALSCSGSERHPGECPVALLGEPACPPGHAAAVNCSGAAEPLRLLDGESRCDGRLEVATSPGAWARVAAGPGDDRAASVACRQLGCGVPEKVYAVPAASSGPVELQELRCAGTEELLAQCNASGPAAAPGHSPPEAAVACSGSRRLRLAGGPGRCAGRVEVYSEGTWGTVCQDAWDLPDADVVCRQLGCGRALEAPGSERFGPGVGTLWPGAGGCSGTEAALWACPAPARRGCRRGGGAGAVCSGLLRLAGGSSSCSGHLEVLREGTWGRVCANDTSPATAAVVCRQLGCGTGGRLAAVPAQGSVPAWLGWVRCQEGAPSLWRCPSAPWHLQSCGPEGVAHIACDEDTEDTSGATSTAGSSCRHGGACPAAVSGSVPVPTVLCVLLGTLLGLALAALAVQAHRARLQRRGPNRTTDAGSEVVYEELDYSLMPEYQEVPSHTGSLSKGSGMKPQDDSWDGNDEELSPGDAPAPPAQPGHGPPDGYDDAAAVPEESPAPHGGDAPAQPRGDTGYDDVDMGTLGTAP</sequence>
<feature type="disulfide bond" evidence="12">
    <location>
        <begin position="297"/>
        <end position="307"/>
    </location>
</feature>
<feature type="domain" description="SRCR" evidence="15">
    <location>
        <begin position="646"/>
        <end position="744"/>
    </location>
</feature>
<dbReference type="PRINTS" id="PR00258">
    <property type="entry name" value="SPERACTRCPTR"/>
</dbReference>
<feature type="domain" description="SRCR" evidence="15">
    <location>
        <begin position="121"/>
        <end position="223"/>
    </location>
</feature>
<gene>
    <name evidence="17" type="primary">LOC116489499</name>
</gene>
<keyword evidence="8 14" id="KW-1133">Transmembrane helix</keyword>
<evidence type="ECO:0000256" key="12">
    <source>
        <dbReference type="PROSITE-ProRule" id="PRU00196"/>
    </source>
</evidence>
<dbReference type="GO" id="GO:0005886">
    <property type="term" value="C:plasma membrane"/>
    <property type="evidence" value="ECO:0007669"/>
    <property type="project" value="UniProtKB-SubCell"/>
</dbReference>
<feature type="disulfide bond" evidence="12">
    <location>
        <begin position="400"/>
        <end position="410"/>
    </location>
</feature>
<dbReference type="SUPFAM" id="SSF56487">
    <property type="entry name" value="SRCR-like"/>
    <property type="match status" value="7"/>
</dbReference>
<feature type="domain" description="SRCR" evidence="15">
    <location>
        <begin position="747"/>
        <end position="845"/>
    </location>
</feature>
<evidence type="ECO:0000256" key="10">
    <source>
        <dbReference type="ARBA" id="ARBA00023157"/>
    </source>
</evidence>
<dbReference type="AlphaFoldDB" id="A0A6J3CXM6"/>
<dbReference type="KEGG" id="aful:116489499"/>
<feature type="disulfide bond" evidence="12">
    <location>
        <begin position="266"/>
        <end position="327"/>
    </location>
</feature>
<feature type="domain" description="SRCR" evidence="15">
    <location>
        <begin position="331"/>
        <end position="429"/>
    </location>
</feature>
<keyword evidence="5 14" id="KW-0812">Transmembrane</keyword>
<keyword evidence="10 12" id="KW-1015">Disulfide bond</keyword>
<keyword evidence="11" id="KW-0325">Glycoprotein</keyword>
<dbReference type="SMART" id="SM00202">
    <property type="entry name" value="SR"/>
    <property type="match status" value="7"/>
</dbReference>
<feature type="compositionally biased region" description="Pro residues" evidence="13">
    <location>
        <begin position="969"/>
        <end position="979"/>
    </location>
</feature>
<organism evidence="16 17">
    <name type="scientific">Aythya fuligula</name>
    <name type="common">Tufted duck</name>
    <name type="synonym">Anas fuligula</name>
    <dbReference type="NCBI Taxonomy" id="219594"/>
    <lineage>
        <taxon>Eukaryota</taxon>
        <taxon>Metazoa</taxon>
        <taxon>Chordata</taxon>
        <taxon>Craniata</taxon>
        <taxon>Vertebrata</taxon>
        <taxon>Euteleostomi</taxon>
        <taxon>Archelosauria</taxon>
        <taxon>Archosauria</taxon>
        <taxon>Dinosauria</taxon>
        <taxon>Saurischia</taxon>
        <taxon>Theropoda</taxon>
        <taxon>Coelurosauria</taxon>
        <taxon>Aves</taxon>
        <taxon>Neognathae</taxon>
        <taxon>Galloanserae</taxon>
        <taxon>Anseriformes</taxon>
        <taxon>Anatidae</taxon>
        <taxon>Aythyinae</taxon>
        <taxon>Aythya</taxon>
    </lineage>
</organism>
<keyword evidence="6" id="KW-0732">Signal</keyword>
<dbReference type="PANTHER" id="PTHR19331">
    <property type="entry name" value="SCAVENGER RECEPTOR DOMAIN-CONTAINING"/>
    <property type="match status" value="1"/>
</dbReference>
<dbReference type="PANTHER" id="PTHR19331:SF487">
    <property type="entry name" value="SOLUBLE SCAVENGER RECEPTOR CYSTEINE-RICH DOMAIN-CONTAINING PROTEIN SSC5D"/>
    <property type="match status" value="1"/>
</dbReference>
<evidence type="ECO:0000256" key="11">
    <source>
        <dbReference type="ARBA" id="ARBA00023180"/>
    </source>
</evidence>
<evidence type="ECO:0000256" key="3">
    <source>
        <dbReference type="ARBA" id="ARBA00022475"/>
    </source>
</evidence>
<reference evidence="17" key="1">
    <citation type="submission" date="2025-08" db="UniProtKB">
        <authorList>
            <consortium name="RefSeq"/>
        </authorList>
    </citation>
    <scope>IDENTIFICATION</scope>
    <source>
        <tissue evidence="17">Lung</tissue>
    </source>
</reference>
<evidence type="ECO:0000256" key="6">
    <source>
        <dbReference type="ARBA" id="ARBA00022729"/>
    </source>
</evidence>
<keyword evidence="16" id="KW-1185">Reference proteome</keyword>
<feature type="disulfide bond" evidence="12">
    <location>
        <begin position="356"/>
        <end position="420"/>
    </location>
</feature>
<dbReference type="RefSeq" id="XP_032043811.1">
    <property type="nucleotide sequence ID" value="XM_032187920.1"/>
</dbReference>
<feature type="disulfide bond" evidence="12">
    <location>
        <begin position="161"/>
        <end position="222"/>
    </location>
</feature>
<feature type="domain" description="SRCR" evidence="15">
    <location>
        <begin position="228"/>
        <end position="328"/>
    </location>
</feature>
<dbReference type="Proteomes" id="UP000504639">
    <property type="component" value="Chromosome 5"/>
</dbReference>
<dbReference type="FunFam" id="3.10.250.10:FF:000004">
    <property type="entry name" value="Scavenger receptor cysteine-rich type 1 protein M130"/>
    <property type="match status" value="2"/>
</dbReference>
<feature type="domain" description="SRCR" evidence="15">
    <location>
        <begin position="434"/>
        <end position="536"/>
    </location>
</feature>
<feature type="compositionally biased region" description="Acidic residues" evidence="13">
    <location>
        <begin position="955"/>
        <end position="965"/>
    </location>
</feature>
<dbReference type="InterPro" id="IPR036772">
    <property type="entry name" value="SRCR-like_dom_sf"/>
</dbReference>
<evidence type="ECO:0000259" key="15">
    <source>
        <dbReference type="PROSITE" id="PS50287"/>
    </source>
</evidence>
<accession>A0A6J3CXM6</accession>
<feature type="disulfide bond" evidence="12">
    <location>
        <begin position="610"/>
        <end position="620"/>
    </location>
</feature>
<name>A0A6J3CXM6_AYTFU</name>
<keyword evidence="9 14" id="KW-0472">Membrane</keyword>
<evidence type="ECO:0000256" key="4">
    <source>
        <dbReference type="ARBA" id="ARBA00022525"/>
    </source>
</evidence>
<evidence type="ECO:0000256" key="7">
    <source>
        <dbReference type="ARBA" id="ARBA00022737"/>
    </source>
</evidence>
<dbReference type="FunFam" id="3.10.250.10:FF:000009">
    <property type="entry name" value="WC1"/>
    <property type="match status" value="1"/>
</dbReference>
<evidence type="ECO:0000256" key="13">
    <source>
        <dbReference type="SAM" id="MobiDB-lite"/>
    </source>
</evidence>
<feature type="disulfide bond" evidence="12">
    <location>
        <begin position="715"/>
        <end position="725"/>
    </location>
</feature>
<evidence type="ECO:0000256" key="9">
    <source>
        <dbReference type="ARBA" id="ARBA00023136"/>
    </source>
</evidence>
<dbReference type="GO" id="GO:0005576">
    <property type="term" value="C:extracellular region"/>
    <property type="evidence" value="ECO:0007669"/>
    <property type="project" value="UniProtKB-SubCell"/>
</dbReference>
<protein>
    <submittedName>
        <fullName evidence="17">Antigen WC1.1-like</fullName>
    </submittedName>
</protein>
<dbReference type="Gene3D" id="3.10.250.10">
    <property type="entry name" value="SRCR-like domain"/>
    <property type="match status" value="7"/>
</dbReference>
<evidence type="ECO:0000256" key="2">
    <source>
        <dbReference type="ARBA" id="ARBA00004613"/>
    </source>
</evidence>
<feature type="domain" description="SRCR" evidence="15">
    <location>
        <begin position="542"/>
        <end position="641"/>
    </location>
</feature>
<evidence type="ECO:0000256" key="5">
    <source>
        <dbReference type="ARBA" id="ARBA00022692"/>
    </source>
</evidence>
<proteinExistence type="predicted"/>
<feature type="disulfide bond" evidence="12">
    <location>
        <begin position="192"/>
        <end position="202"/>
    </location>
</feature>
<feature type="disulfide bond" evidence="12">
    <location>
        <begin position="505"/>
        <end position="515"/>
    </location>
</feature>
<dbReference type="GeneID" id="116489499"/>
<dbReference type="InParanoid" id="A0A6J3CXM6"/>